<protein>
    <submittedName>
        <fullName evidence="3">Uncharacterized protein</fullName>
    </submittedName>
</protein>
<organism evidence="2 3">
    <name type="scientific">Mesorhabditis belari</name>
    <dbReference type="NCBI Taxonomy" id="2138241"/>
    <lineage>
        <taxon>Eukaryota</taxon>
        <taxon>Metazoa</taxon>
        <taxon>Ecdysozoa</taxon>
        <taxon>Nematoda</taxon>
        <taxon>Chromadorea</taxon>
        <taxon>Rhabditida</taxon>
        <taxon>Rhabditina</taxon>
        <taxon>Rhabditomorpha</taxon>
        <taxon>Rhabditoidea</taxon>
        <taxon>Rhabditidae</taxon>
        <taxon>Mesorhabditinae</taxon>
        <taxon>Mesorhabditis</taxon>
    </lineage>
</organism>
<dbReference type="AlphaFoldDB" id="A0AAF3FBQ5"/>
<dbReference type="WBParaSite" id="MBELARI_LOCUS4384">
    <property type="protein sequence ID" value="MBELARI_LOCUS4384"/>
    <property type="gene ID" value="MBELARI_LOCUS4384"/>
</dbReference>
<evidence type="ECO:0000256" key="1">
    <source>
        <dbReference type="SAM" id="MobiDB-lite"/>
    </source>
</evidence>
<dbReference type="Proteomes" id="UP000887575">
    <property type="component" value="Unassembled WGS sequence"/>
</dbReference>
<evidence type="ECO:0000313" key="3">
    <source>
        <dbReference type="WBParaSite" id="MBELARI_LOCUS4384"/>
    </source>
</evidence>
<keyword evidence="2" id="KW-1185">Reference proteome</keyword>
<reference evidence="3" key="1">
    <citation type="submission" date="2024-02" db="UniProtKB">
        <authorList>
            <consortium name="WormBaseParasite"/>
        </authorList>
    </citation>
    <scope>IDENTIFICATION</scope>
</reference>
<evidence type="ECO:0000313" key="2">
    <source>
        <dbReference type="Proteomes" id="UP000887575"/>
    </source>
</evidence>
<accession>A0AAF3FBQ5</accession>
<name>A0AAF3FBQ5_9BILA</name>
<feature type="region of interest" description="Disordered" evidence="1">
    <location>
        <begin position="1"/>
        <end position="21"/>
    </location>
</feature>
<proteinExistence type="predicted"/>
<sequence>MGKYRTESNAESGYKMPKEKEVSTRLLRPTLPQIDIDQVLSVVEHWDSAWENDASIRIFDEGIAQYMLVDPESHLKFFAALVLSKPSLRCTIIDEEPEDELDNEAGNTFTLFMRHSPNADGFKRIEYLKQTLQKRGYRFDH</sequence>